<name>W0SCP1_9PROT</name>
<organism evidence="1 2">
    <name type="scientific">Sulfuritalea hydrogenivorans sk43H</name>
    <dbReference type="NCBI Taxonomy" id="1223802"/>
    <lineage>
        <taxon>Bacteria</taxon>
        <taxon>Pseudomonadati</taxon>
        <taxon>Pseudomonadota</taxon>
        <taxon>Betaproteobacteria</taxon>
        <taxon>Nitrosomonadales</taxon>
        <taxon>Sterolibacteriaceae</taxon>
        <taxon>Sulfuritalea</taxon>
    </lineage>
</organism>
<keyword evidence="2" id="KW-1185">Reference proteome</keyword>
<evidence type="ECO:0000313" key="2">
    <source>
        <dbReference type="Proteomes" id="UP000031637"/>
    </source>
</evidence>
<dbReference type="STRING" id="1223802.SUTH_01174"/>
<evidence type="ECO:0000313" key="1">
    <source>
        <dbReference type="EMBL" id="BAO28974.1"/>
    </source>
</evidence>
<gene>
    <name evidence="1" type="ORF">SUTH_01174</name>
</gene>
<protein>
    <recommendedName>
        <fullName evidence="3">STAS/SEC14 domain-containing protein</fullName>
    </recommendedName>
</protein>
<dbReference type="EMBL" id="AP012547">
    <property type="protein sequence ID" value="BAO28974.1"/>
    <property type="molecule type" value="Genomic_DNA"/>
</dbReference>
<proteinExistence type="predicted"/>
<dbReference type="HOGENOM" id="CLU_1926503_0_0_4"/>
<sequence length="131" mass="14220">MRLDATGPFNKEVVIALGATWNSLFDEMPVNGPFANIIVMRRSVVVSQEVLDAFGEFLRANNRAGRGASAVAFVVAPEVEGRSLMLPMFAATYAAAGRRFAAYETEAEADAWVRERLADDTAPPRVPTDTN</sequence>
<accession>W0SCP1</accession>
<dbReference type="KEGG" id="shd:SUTH_01174"/>
<reference evidence="1 2" key="1">
    <citation type="journal article" date="2014" name="Syst. Appl. Microbiol.">
        <title>Complete genomes of freshwater sulfur oxidizers Sulfuricella denitrificans skB26 and Sulfuritalea hydrogenivorans sk43H: genetic insights into the sulfur oxidation pathway of betaproteobacteria.</title>
        <authorList>
            <person name="Watanabe T."/>
            <person name="Kojima H."/>
            <person name="Fukui M."/>
        </authorList>
    </citation>
    <scope>NUCLEOTIDE SEQUENCE [LARGE SCALE GENOMIC DNA]</scope>
    <source>
        <strain evidence="1">DSM22779</strain>
    </source>
</reference>
<dbReference type="Proteomes" id="UP000031637">
    <property type="component" value="Chromosome"/>
</dbReference>
<dbReference type="AlphaFoldDB" id="W0SCP1"/>
<evidence type="ECO:0008006" key="3">
    <source>
        <dbReference type="Google" id="ProtNLM"/>
    </source>
</evidence>